<dbReference type="GO" id="GO:0005524">
    <property type="term" value="F:ATP binding"/>
    <property type="evidence" value="ECO:0007669"/>
    <property type="project" value="TreeGrafter"/>
</dbReference>
<proteinExistence type="predicted"/>
<dbReference type="EC" id="6.3.2.-" evidence="1"/>
<dbReference type="GO" id="GO:0016874">
    <property type="term" value="F:ligase activity"/>
    <property type="evidence" value="ECO:0007669"/>
    <property type="project" value="UniProtKB-KW"/>
</dbReference>
<dbReference type="InterPro" id="IPR004347">
    <property type="entry name" value="Pup_ligase/deamidase"/>
</dbReference>
<reference evidence="1 2" key="1">
    <citation type="submission" date="2020-08" db="EMBL/GenBank/DDBJ databases">
        <title>Genomic Encyclopedia of Type Strains, Phase IV (KMG-IV): sequencing the most valuable type-strain genomes for metagenomic binning, comparative biology and taxonomic classification.</title>
        <authorList>
            <person name="Goeker M."/>
        </authorList>
    </citation>
    <scope>NUCLEOTIDE SEQUENCE [LARGE SCALE GENOMIC DNA]</scope>
    <source>
        <strain evidence="1 2">DSM 23562</strain>
    </source>
</reference>
<dbReference type="GO" id="GO:0000502">
    <property type="term" value="C:proteasome complex"/>
    <property type="evidence" value="ECO:0007669"/>
    <property type="project" value="UniProtKB-KW"/>
</dbReference>
<dbReference type="GO" id="GO:0010498">
    <property type="term" value="P:proteasomal protein catabolic process"/>
    <property type="evidence" value="ECO:0007669"/>
    <property type="project" value="InterPro"/>
</dbReference>
<keyword evidence="1" id="KW-0436">Ligase</keyword>
<dbReference type="Proteomes" id="UP000520814">
    <property type="component" value="Unassembled WGS sequence"/>
</dbReference>
<protein>
    <submittedName>
        <fullName evidence="1">Proteasome accessory factor A</fullName>
        <ecNumber evidence="1">6.3.2.-</ecNumber>
    </submittedName>
</protein>
<comment type="caution">
    <text evidence="1">The sequence shown here is derived from an EMBL/GenBank/DDBJ whole genome shotgun (WGS) entry which is preliminary data.</text>
</comment>
<accession>A0A7W9SVG6</accession>
<dbReference type="EMBL" id="JACHGW010000007">
    <property type="protein sequence ID" value="MBB6053600.1"/>
    <property type="molecule type" value="Genomic_DNA"/>
</dbReference>
<evidence type="ECO:0000313" key="1">
    <source>
        <dbReference type="EMBL" id="MBB6053600.1"/>
    </source>
</evidence>
<dbReference type="PANTHER" id="PTHR42307:SF2">
    <property type="entry name" value="PUP DEAMIDASE_DEPUPYLASE"/>
    <property type="match status" value="1"/>
</dbReference>
<dbReference type="GO" id="GO:0019941">
    <property type="term" value="P:modification-dependent protein catabolic process"/>
    <property type="evidence" value="ECO:0007669"/>
    <property type="project" value="InterPro"/>
</dbReference>
<dbReference type="Pfam" id="PF03136">
    <property type="entry name" value="Pup_ligase"/>
    <property type="match status" value="1"/>
</dbReference>
<name>A0A7W9SVG6_ARMRO</name>
<dbReference type="RefSeq" id="WP_184203689.1">
    <property type="nucleotide sequence ID" value="NZ_JACHGW010000007.1"/>
</dbReference>
<gene>
    <name evidence="1" type="ORF">HNQ39_005435</name>
</gene>
<keyword evidence="2" id="KW-1185">Reference proteome</keyword>
<dbReference type="PANTHER" id="PTHR42307">
    <property type="entry name" value="PUP DEAMIDASE/DEPUPYLASE"/>
    <property type="match status" value="1"/>
</dbReference>
<organism evidence="1 2">
    <name type="scientific">Armatimonas rosea</name>
    <dbReference type="NCBI Taxonomy" id="685828"/>
    <lineage>
        <taxon>Bacteria</taxon>
        <taxon>Bacillati</taxon>
        <taxon>Armatimonadota</taxon>
        <taxon>Armatimonadia</taxon>
        <taxon>Armatimonadales</taxon>
        <taxon>Armatimonadaceae</taxon>
        <taxon>Armatimonas</taxon>
    </lineage>
</organism>
<dbReference type="AlphaFoldDB" id="A0A7W9SVG6"/>
<dbReference type="GO" id="GO:0070490">
    <property type="term" value="P:protein pupylation"/>
    <property type="evidence" value="ECO:0007669"/>
    <property type="project" value="TreeGrafter"/>
</dbReference>
<sequence length="491" mass="56228">MERRIFGIETEFGCMVRDDAAGTPEQVVEAVKNHCFYQKRWGLIDLHARDYSFEPARSGGFLLNGGRLYIDAVGDHEEYATPECTDIFDVCRYNKAGQWIVQSLLNDLGLSEIASFHNNSVDHFGGHTFGCHENYLVEMHDEDFFRASFNYLLPFLVTRQIFAGVGRVGGHRLNFSSMKNSVMTISDYDVDYQWVSNFYGVEIDPTVDFQLSQRADHIVKTISSRVRFNRAIINPKWDSYYNFSNLHRLHILYGEGNMSDYATALKVGTTCVVLSLVEDGLLGTEVEIRDPLETLRSVSRDPSWKWLVKRKSGGTIKAVDLQRIYLEAAKKRLAGVDTQTDWVLREWEATLDALETNPLTLANKLDWVAKHKIYTEFMKEEGVGWHDDVMQSLDIEYHNANRSQSLFYGLEELGEMERLVTDAEIAEATVAAPQNTRAAARADIIKKLLDKKSKDYVIDWDLVYLAKNRHLDLKNPFDTYLKEAETFTKGM</sequence>
<evidence type="ECO:0000313" key="2">
    <source>
        <dbReference type="Proteomes" id="UP000520814"/>
    </source>
</evidence>
<keyword evidence="1" id="KW-0647">Proteasome</keyword>